<protein>
    <submittedName>
        <fullName evidence="3">DUF4136 domain-containing protein</fullName>
    </submittedName>
</protein>
<dbReference type="PROSITE" id="PS51257">
    <property type="entry name" value="PROKAR_LIPOPROTEIN"/>
    <property type="match status" value="1"/>
</dbReference>
<gene>
    <name evidence="3" type="ORF">ENN50_04830</name>
</gene>
<evidence type="ECO:0000313" key="3">
    <source>
        <dbReference type="EMBL" id="HED31003.1"/>
    </source>
</evidence>
<reference evidence="3" key="1">
    <citation type="journal article" date="2020" name="mSystems">
        <title>Genome- and Community-Level Interaction Insights into Carbon Utilization and Element Cycling Functions of Hydrothermarchaeota in Hydrothermal Sediment.</title>
        <authorList>
            <person name="Zhou Z."/>
            <person name="Liu Y."/>
            <person name="Xu W."/>
            <person name="Pan J."/>
            <person name="Luo Z.H."/>
            <person name="Li M."/>
        </authorList>
    </citation>
    <scope>NUCLEOTIDE SEQUENCE [LARGE SCALE GENOMIC DNA]</scope>
    <source>
        <strain evidence="3">SpSt-1181</strain>
    </source>
</reference>
<comment type="caution">
    <text evidence="3">The sequence shown here is derived from an EMBL/GenBank/DDBJ whole genome shotgun (WGS) entry which is preliminary data.</text>
</comment>
<feature type="non-terminal residue" evidence="3">
    <location>
        <position position="158"/>
    </location>
</feature>
<sequence length="158" mass="17962">MKTILSRFSAFALCLFLASCSTVSVSSDYDHAVNFSKYQTYRWPSGSEGIRKGDVLAENPLIYKRVQVAIDRELQQKGFRKSTSPSADFIVHAHAGIKKLKTYHQRYGVEFPLYGSWYRPWWGPYGGFSYVSYYEEGSLVVDIIDASTSELAWRGMAT</sequence>
<dbReference type="EMBL" id="DSBW01000111">
    <property type="protein sequence ID" value="HED31003.1"/>
    <property type="molecule type" value="Genomic_DNA"/>
</dbReference>
<dbReference type="Gene3D" id="3.30.160.670">
    <property type="match status" value="1"/>
</dbReference>
<accession>A0A831SU45</accession>
<feature type="domain" description="DUF4136" evidence="2">
    <location>
        <begin position="25"/>
        <end position="158"/>
    </location>
</feature>
<evidence type="ECO:0000259" key="2">
    <source>
        <dbReference type="Pfam" id="PF13590"/>
    </source>
</evidence>
<dbReference type="AlphaFoldDB" id="A0A831SU45"/>
<keyword evidence="1" id="KW-0732">Signal</keyword>
<dbReference type="InterPro" id="IPR025411">
    <property type="entry name" value="DUF4136"/>
</dbReference>
<evidence type="ECO:0000256" key="1">
    <source>
        <dbReference type="SAM" id="SignalP"/>
    </source>
</evidence>
<dbReference type="Proteomes" id="UP000886335">
    <property type="component" value="Unassembled WGS sequence"/>
</dbReference>
<feature type="chain" id="PRO_5032808970" evidence="1">
    <location>
        <begin position="27"/>
        <end position="158"/>
    </location>
</feature>
<proteinExistence type="predicted"/>
<name>A0A831SU45_PROAE</name>
<feature type="signal peptide" evidence="1">
    <location>
        <begin position="1"/>
        <end position="26"/>
    </location>
</feature>
<dbReference type="Pfam" id="PF13590">
    <property type="entry name" value="DUF4136"/>
    <property type="match status" value="1"/>
</dbReference>
<organism evidence="3">
    <name type="scientific">Prosthecochloris aestuarii</name>
    <dbReference type="NCBI Taxonomy" id="1102"/>
    <lineage>
        <taxon>Bacteria</taxon>
        <taxon>Pseudomonadati</taxon>
        <taxon>Chlorobiota</taxon>
        <taxon>Chlorobiia</taxon>
        <taxon>Chlorobiales</taxon>
        <taxon>Chlorobiaceae</taxon>
        <taxon>Prosthecochloris</taxon>
    </lineage>
</organism>